<dbReference type="Proteomes" id="UP000199034">
    <property type="component" value="Unassembled WGS sequence"/>
</dbReference>
<accession>A0A1G6YMW5</accession>
<dbReference type="InterPro" id="IPR050721">
    <property type="entry name" value="Trk_Ktr_HKT_K-transport"/>
</dbReference>
<gene>
    <name evidence="3" type="ORF">SAMN05421872_11285</name>
</gene>
<name>A0A1G6YMW5_9ACTN</name>
<dbReference type="GO" id="GO:0006813">
    <property type="term" value="P:potassium ion transport"/>
    <property type="evidence" value="ECO:0007669"/>
    <property type="project" value="InterPro"/>
</dbReference>
<dbReference type="AlphaFoldDB" id="A0A1G6YMW5"/>
<keyword evidence="3" id="KW-0813">Transport</keyword>
<dbReference type="SUPFAM" id="SSF51735">
    <property type="entry name" value="NAD(P)-binding Rossmann-fold domains"/>
    <property type="match status" value="1"/>
</dbReference>
<keyword evidence="3" id="KW-0407">Ion channel</keyword>
<dbReference type="Gene3D" id="3.40.50.720">
    <property type="entry name" value="NAD(P)-binding Rossmann-like Domain"/>
    <property type="match status" value="1"/>
</dbReference>
<dbReference type="InterPro" id="IPR036291">
    <property type="entry name" value="NAD(P)-bd_dom_sf"/>
</dbReference>
<comment type="subcellular location">
    <subcellularLocation>
        <location evidence="1">Cell membrane</location>
        <topology evidence="1">Multi-pass membrane protein</topology>
    </subcellularLocation>
</comment>
<dbReference type="SUPFAM" id="SSF81324">
    <property type="entry name" value="Voltage-gated potassium channels"/>
    <property type="match status" value="1"/>
</dbReference>
<keyword evidence="3" id="KW-0406">Ion transport</keyword>
<evidence type="ECO:0000259" key="2">
    <source>
        <dbReference type="PROSITE" id="PS51201"/>
    </source>
</evidence>
<dbReference type="PROSITE" id="PS51201">
    <property type="entry name" value="RCK_N"/>
    <property type="match status" value="1"/>
</dbReference>
<proteinExistence type="predicted"/>
<evidence type="ECO:0000313" key="3">
    <source>
        <dbReference type="EMBL" id="SDD90985.1"/>
    </source>
</evidence>
<dbReference type="EMBL" id="FMZM01000012">
    <property type="protein sequence ID" value="SDD90985.1"/>
    <property type="molecule type" value="Genomic_DNA"/>
</dbReference>
<feature type="domain" description="RCK N-terminal" evidence="2">
    <location>
        <begin position="135"/>
        <end position="255"/>
    </location>
</feature>
<keyword evidence="4" id="KW-1185">Reference proteome</keyword>
<dbReference type="InterPro" id="IPR013099">
    <property type="entry name" value="K_chnl_dom"/>
</dbReference>
<dbReference type="Pfam" id="PF07885">
    <property type="entry name" value="Ion_trans_2"/>
    <property type="match status" value="1"/>
</dbReference>
<dbReference type="GO" id="GO:0034220">
    <property type="term" value="P:monoatomic ion transmembrane transport"/>
    <property type="evidence" value="ECO:0007669"/>
    <property type="project" value="UniProtKB-KW"/>
</dbReference>
<dbReference type="InterPro" id="IPR003148">
    <property type="entry name" value="RCK_N"/>
</dbReference>
<organism evidence="3 4">
    <name type="scientific">Nocardioides lianchengensis</name>
    <dbReference type="NCBI Taxonomy" id="1045774"/>
    <lineage>
        <taxon>Bacteria</taxon>
        <taxon>Bacillati</taxon>
        <taxon>Actinomycetota</taxon>
        <taxon>Actinomycetes</taxon>
        <taxon>Propionibacteriales</taxon>
        <taxon>Nocardioidaceae</taxon>
        <taxon>Nocardioides</taxon>
    </lineage>
</organism>
<sequence length="363" mass="38956">MPSVSAEAPTGRVGLVALPDRARSPWWELGRRLLAALAILVGTVLLVYFDRDGYGDNADGSVNLIDSIYYTTVTLSTTGYGDIAPVSDRARLINAFIVTPARIAFLVLLIGTTLEVLASQGREMFRVARWRKKMGHHVVVIGYGTKGRSAVETLVNNGLERESVVIVDPSGVALQEAHADGLAVVTGDATRREVLRRAGVADSDQVIITTDSDASNVLATLTVRQLNPDAWIVAAVREQENAPLMKQSGANSVITSSDAVGRLLGLSSLSPTLGSVMEDLLTYGEGLEVAERDLLVSEVGKQPQSLPDQVIAVVRDEKVYRYFDPVVTLLARGDRLVVVRPAKELPWAPRPGTHGEDLAADDG</sequence>
<dbReference type="OrthoDB" id="9799090at2"/>
<dbReference type="Pfam" id="PF02254">
    <property type="entry name" value="TrkA_N"/>
    <property type="match status" value="1"/>
</dbReference>
<dbReference type="Gene3D" id="1.10.287.70">
    <property type="match status" value="1"/>
</dbReference>
<protein>
    <submittedName>
        <fullName evidence="3">Voltage-gated potassium channel</fullName>
    </submittedName>
</protein>
<dbReference type="RefSeq" id="WP_090860100.1">
    <property type="nucleotide sequence ID" value="NZ_FMZM01000012.1"/>
</dbReference>
<dbReference type="PANTHER" id="PTHR43833:SF9">
    <property type="entry name" value="POTASSIUM CHANNEL PROTEIN YUGO-RELATED"/>
    <property type="match status" value="1"/>
</dbReference>
<dbReference type="STRING" id="1045774.SAMN05421872_11285"/>
<evidence type="ECO:0000256" key="1">
    <source>
        <dbReference type="ARBA" id="ARBA00004651"/>
    </source>
</evidence>
<evidence type="ECO:0000313" key="4">
    <source>
        <dbReference type="Proteomes" id="UP000199034"/>
    </source>
</evidence>
<reference evidence="3 4" key="1">
    <citation type="submission" date="2016-10" db="EMBL/GenBank/DDBJ databases">
        <authorList>
            <person name="de Groot N.N."/>
        </authorList>
    </citation>
    <scope>NUCLEOTIDE SEQUENCE [LARGE SCALE GENOMIC DNA]</scope>
    <source>
        <strain evidence="3 4">CGMCC 4.6858</strain>
    </source>
</reference>
<dbReference type="PANTHER" id="PTHR43833">
    <property type="entry name" value="POTASSIUM CHANNEL PROTEIN 2-RELATED-RELATED"/>
    <property type="match status" value="1"/>
</dbReference>
<dbReference type="GO" id="GO:0005886">
    <property type="term" value="C:plasma membrane"/>
    <property type="evidence" value="ECO:0007669"/>
    <property type="project" value="UniProtKB-SubCell"/>
</dbReference>